<protein>
    <submittedName>
        <fullName evidence="1">Uncharacterized protein</fullName>
    </submittedName>
</protein>
<organism evidence="1 2">
    <name type="scientific">Pleurodeles waltl</name>
    <name type="common">Iberian ribbed newt</name>
    <dbReference type="NCBI Taxonomy" id="8319"/>
    <lineage>
        <taxon>Eukaryota</taxon>
        <taxon>Metazoa</taxon>
        <taxon>Chordata</taxon>
        <taxon>Craniata</taxon>
        <taxon>Vertebrata</taxon>
        <taxon>Euteleostomi</taxon>
        <taxon>Amphibia</taxon>
        <taxon>Batrachia</taxon>
        <taxon>Caudata</taxon>
        <taxon>Salamandroidea</taxon>
        <taxon>Salamandridae</taxon>
        <taxon>Pleurodelinae</taxon>
        <taxon>Pleurodeles</taxon>
    </lineage>
</organism>
<dbReference type="EMBL" id="JANPWB010000010">
    <property type="protein sequence ID" value="KAJ1135929.1"/>
    <property type="molecule type" value="Genomic_DNA"/>
</dbReference>
<keyword evidence="2" id="KW-1185">Reference proteome</keyword>
<reference evidence="1" key="1">
    <citation type="journal article" date="2022" name="bioRxiv">
        <title>Sequencing and chromosome-scale assembly of the giantPleurodeles waltlgenome.</title>
        <authorList>
            <person name="Brown T."/>
            <person name="Elewa A."/>
            <person name="Iarovenko S."/>
            <person name="Subramanian E."/>
            <person name="Araus A.J."/>
            <person name="Petzold A."/>
            <person name="Susuki M."/>
            <person name="Suzuki K.-i.T."/>
            <person name="Hayashi T."/>
            <person name="Toyoda A."/>
            <person name="Oliveira C."/>
            <person name="Osipova E."/>
            <person name="Leigh N.D."/>
            <person name="Simon A."/>
            <person name="Yun M.H."/>
        </authorList>
    </citation>
    <scope>NUCLEOTIDE SEQUENCE</scope>
    <source>
        <strain evidence="1">20211129_DDA</strain>
        <tissue evidence="1">Liver</tissue>
    </source>
</reference>
<proteinExistence type="predicted"/>
<evidence type="ECO:0000313" key="2">
    <source>
        <dbReference type="Proteomes" id="UP001066276"/>
    </source>
</evidence>
<gene>
    <name evidence="1" type="ORF">NDU88_002358</name>
</gene>
<dbReference type="Proteomes" id="UP001066276">
    <property type="component" value="Chromosome 6"/>
</dbReference>
<dbReference type="AlphaFoldDB" id="A0AAV7Q6M7"/>
<evidence type="ECO:0000313" key="1">
    <source>
        <dbReference type="EMBL" id="KAJ1135929.1"/>
    </source>
</evidence>
<feature type="non-terminal residue" evidence="1">
    <location>
        <position position="50"/>
    </location>
</feature>
<name>A0AAV7Q6M7_PLEWA</name>
<sequence>SLKRRVNFPTKKKQCLLEVLDKFLEVERLHLLNPQPKTVLISICIKFQLR</sequence>
<comment type="caution">
    <text evidence="1">The sequence shown here is derived from an EMBL/GenBank/DDBJ whole genome shotgun (WGS) entry which is preliminary data.</text>
</comment>
<feature type="non-terminal residue" evidence="1">
    <location>
        <position position="1"/>
    </location>
</feature>
<accession>A0AAV7Q6M7</accession>